<reference evidence="2 3" key="1">
    <citation type="submission" date="2023-12" db="EMBL/GenBank/DDBJ databases">
        <title>Baltic Sea Cyanobacteria.</title>
        <authorList>
            <person name="Delbaje E."/>
            <person name="Fewer D.P."/>
            <person name="Shishido T.K."/>
        </authorList>
    </citation>
    <scope>NUCLEOTIDE SEQUENCE [LARGE SCALE GENOMIC DNA]</scope>
    <source>
        <strain evidence="2 3">UHCC 0370</strain>
    </source>
</reference>
<comment type="caution">
    <text evidence="2">The sequence shown here is derived from an EMBL/GenBank/DDBJ whole genome shotgun (WGS) entry which is preliminary data.</text>
</comment>
<accession>A0ABU5TQN3</accession>
<keyword evidence="1" id="KW-0812">Transmembrane</keyword>
<keyword evidence="1" id="KW-0472">Membrane</keyword>
<feature type="transmembrane region" description="Helical" evidence="1">
    <location>
        <begin position="32"/>
        <end position="57"/>
    </location>
</feature>
<keyword evidence="3" id="KW-1185">Reference proteome</keyword>
<gene>
    <name evidence="2" type="ORF">VB774_23370</name>
</gene>
<evidence type="ECO:0000256" key="1">
    <source>
        <dbReference type="SAM" id="Phobius"/>
    </source>
</evidence>
<evidence type="ECO:0000313" key="3">
    <source>
        <dbReference type="Proteomes" id="UP001301388"/>
    </source>
</evidence>
<feature type="transmembrane region" description="Helical" evidence="1">
    <location>
        <begin position="77"/>
        <end position="98"/>
    </location>
</feature>
<protein>
    <submittedName>
        <fullName evidence="2">Uncharacterized protein</fullName>
    </submittedName>
</protein>
<evidence type="ECO:0000313" key="2">
    <source>
        <dbReference type="EMBL" id="MEA5480587.1"/>
    </source>
</evidence>
<sequence>MKTSGIGYDFGSILEVDETPFKRVSYWELLPIALLYGSIWLIPFTLLGCPFFALFLGNYAADTFACRLWTETNAFPSIIKSALFCQTIYFILLVWATWRKSNTLKYAEKTVVCEHGFHSIRFIASPTDPSYIFKDLAHRVVSKYSDFLSSTISISDKLDPKIALNTVAQIKIDGNDKLLIRYTLLNNKKSKAFKKNNVGLENNTFVSRSRKLAEMALASLETRLWSEIESKICRGEQVNFGKVDVCNDYLYLIKSKSKFLIRDIKEVLVECNYDGESNHWDFSIRFKEKFNKVSIEMNHVENTHLFLRALDKVGIKIDVNGIYNIGLDPEMVVLLKRYASSD</sequence>
<proteinExistence type="predicted"/>
<organism evidence="2 3">
    <name type="scientific">Pseudanabaena galeata UHCC 0370</name>
    <dbReference type="NCBI Taxonomy" id="3110310"/>
    <lineage>
        <taxon>Bacteria</taxon>
        <taxon>Bacillati</taxon>
        <taxon>Cyanobacteriota</taxon>
        <taxon>Cyanophyceae</taxon>
        <taxon>Pseudanabaenales</taxon>
        <taxon>Pseudanabaenaceae</taxon>
        <taxon>Pseudanabaena</taxon>
    </lineage>
</organism>
<name>A0ABU5TQN3_9CYAN</name>
<dbReference type="EMBL" id="JAYGIE010000135">
    <property type="protein sequence ID" value="MEA5480587.1"/>
    <property type="molecule type" value="Genomic_DNA"/>
</dbReference>
<dbReference type="RefSeq" id="WP_323263552.1">
    <property type="nucleotide sequence ID" value="NZ_JAYGIE010000135.1"/>
</dbReference>
<keyword evidence="1" id="KW-1133">Transmembrane helix</keyword>
<dbReference type="Proteomes" id="UP001301388">
    <property type="component" value="Unassembled WGS sequence"/>
</dbReference>